<dbReference type="Proteomes" id="UP001224359">
    <property type="component" value="Unassembled WGS sequence"/>
</dbReference>
<evidence type="ECO:0000313" key="7">
    <source>
        <dbReference type="Proteomes" id="UP001224359"/>
    </source>
</evidence>
<gene>
    <name evidence="6" type="ORF">J2S77_000214</name>
</gene>
<evidence type="ECO:0000313" key="6">
    <source>
        <dbReference type="EMBL" id="MDQ0158264.1"/>
    </source>
</evidence>
<protein>
    <submittedName>
        <fullName evidence="6">Regulator of cell morphogenesis and NO signaling</fullName>
    </submittedName>
</protein>
<evidence type="ECO:0000256" key="4">
    <source>
        <dbReference type="ARBA" id="ARBA00023004"/>
    </source>
</evidence>
<dbReference type="PANTHER" id="PTHR36438:SF1">
    <property type="entry name" value="IRON-SULFUR CLUSTER REPAIR PROTEIN YTFE"/>
    <property type="match status" value="1"/>
</dbReference>
<dbReference type="SUPFAM" id="SSF140683">
    <property type="entry name" value="SP0561-like"/>
    <property type="match status" value="1"/>
</dbReference>
<dbReference type="RefSeq" id="WP_306973832.1">
    <property type="nucleotide sequence ID" value="NZ_JAUSTQ010000001.1"/>
</dbReference>
<reference evidence="6 7" key="1">
    <citation type="submission" date="2023-07" db="EMBL/GenBank/DDBJ databases">
        <title>Genomic Encyclopedia of Type Strains, Phase IV (KMG-IV): sequencing the most valuable type-strain genomes for metagenomic binning, comparative biology and taxonomic classification.</title>
        <authorList>
            <person name="Goeker M."/>
        </authorList>
    </citation>
    <scope>NUCLEOTIDE SEQUENCE [LARGE SCALE GENOMIC DNA]</scope>
    <source>
        <strain evidence="6 7">DSM 16460</strain>
    </source>
</reference>
<dbReference type="Gene3D" id="1.10.3910.10">
    <property type="entry name" value="SP0561-like"/>
    <property type="match status" value="1"/>
</dbReference>
<keyword evidence="4" id="KW-0408">Iron</keyword>
<evidence type="ECO:0000256" key="1">
    <source>
        <dbReference type="ARBA" id="ARBA00004496"/>
    </source>
</evidence>
<proteinExistence type="predicted"/>
<dbReference type="PANTHER" id="PTHR36438">
    <property type="entry name" value="IRON-SULFUR CLUSTER REPAIR PROTEIN YTFE"/>
    <property type="match status" value="1"/>
</dbReference>
<accession>A0ABT9VBG5</accession>
<dbReference type="InterPro" id="IPR012312">
    <property type="entry name" value="Hemerythrin-like"/>
</dbReference>
<keyword evidence="7" id="KW-1185">Reference proteome</keyword>
<feature type="domain" description="Hemerythrin-like" evidence="5">
    <location>
        <begin position="85"/>
        <end position="227"/>
    </location>
</feature>
<dbReference type="EMBL" id="JAUSTQ010000001">
    <property type="protein sequence ID" value="MDQ0158264.1"/>
    <property type="molecule type" value="Genomic_DNA"/>
</dbReference>
<evidence type="ECO:0000256" key="2">
    <source>
        <dbReference type="ARBA" id="ARBA00022490"/>
    </source>
</evidence>
<keyword evidence="3" id="KW-0479">Metal-binding</keyword>
<dbReference type="InterPro" id="IPR019903">
    <property type="entry name" value="RIC_family"/>
</dbReference>
<dbReference type="Pfam" id="PF01814">
    <property type="entry name" value="Hemerythrin"/>
    <property type="match status" value="1"/>
</dbReference>
<evidence type="ECO:0000259" key="5">
    <source>
        <dbReference type="Pfam" id="PF01814"/>
    </source>
</evidence>
<dbReference type="Pfam" id="PF04405">
    <property type="entry name" value="ScdA_N"/>
    <property type="match status" value="1"/>
</dbReference>
<dbReference type="Gene3D" id="1.20.120.520">
    <property type="entry name" value="nmb1532 protein domain like"/>
    <property type="match status" value="1"/>
</dbReference>
<comment type="caution">
    <text evidence="6">The sequence shown here is derived from an EMBL/GenBank/DDBJ whole genome shotgun (WGS) entry which is preliminary data.</text>
</comment>
<comment type="subcellular location">
    <subcellularLocation>
        <location evidence="1">Cytoplasm</location>
    </subcellularLocation>
</comment>
<dbReference type="NCBIfam" id="TIGR03652">
    <property type="entry name" value="FeS_repair_RIC"/>
    <property type="match status" value="1"/>
</dbReference>
<dbReference type="InterPro" id="IPR038062">
    <property type="entry name" value="ScdA-like_N_sf"/>
</dbReference>
<name>A0ABT9VBG5_9BACI</name>
<sequence>MKTITKDMHVADVVKEVPQSSDVFRQNRIDFCCGGKIPIEEAAENKFVNVDELLAEIDKIQTSNQQFDGIDPDKLTDEELVRYIQMKHHRFLRDELPALEPYVDRVAKVHGDGQPHLLQIKEIFDNLKVNLMHHQDDEDENVFPKIIRFEQDPSDESRKALNEEMDHLVDEHDDAGQAFKTLRDITNDFTPPESACGTYRVVYDRLQMLEKDTFNHIHLENHVLFDRVRSKLAD</sequence>
<keyword evidence="2" id="KW-0963">Cytoplasm</keyword>
<organism evidence="6 7">
    <name type="scientific">Alkalibacillus salilacus</name>
    <dbReference type="NCBI Taxonomy" id="284582"/>
    <lineage>
        <taxon>Bacteria</taxon>
        <taxon>Bacillati</taxon>
        <taxon>Bacillota</taxon>
        <taxon>Bacilli</taxon>
        <taxon>Bacillales</taxon>
        <taxon>Bacillaceae</taxon>
        <taxon>Alkalibacillus</taxon>
    </lineage>
</organism>
<evidence type="ECO:0000256" key="3">
    <source>
        <dbReference type="ARBA" id="ARBA00022723"/>
    </source>
</evidence>